<protein>
    <submittedName>
        <fullName evidence="1">Uncharacterized protein</fullName>
    </submittedName>
</protein>
<reference evidence="1 2" key="1">
    <citation type="submission" date="2024-03" db="EMBL/GenBank/DDBJ databases">
        <title>Complete genome sequence of the green alga Chloropicon roscoffensis RCC1871.</title>
        <authorList>
            <person name="Lemieux C."/>
            <person name="Pombert J.-F."/>
            <person name="Otis C."/>
            <person name="Turmel M."/>
        </authorList>
    </citation>
    <scope>NUCLEOTIDE SEQUENCE [LARGE SCALE GENOMIC DNA]</scope>
    <source>
        <strain evidence="1 2">RCC1871</strain>
    </source>
</reference>
<dbReference type="Proteomes" id="UP001472866">
    <property type="component" value="Chromosome 06"/>
</dbReference>
<dbReference type="PANTHER" id="PTHR40430">
    <property type="entry name" value="T. BRUCEI SPP.-SPECIFIC PROTEIN"/>
    <property type="match status" value="1"/>
</dbReference>
<proteinExistence type="predicted"/>
<keyword evidence="2" id="KW-1185">Reference proteome</keyword>
<dbReference type="AlphaFoldDB" id="A0AAX4P966"/>
<dbReference type="PANTHER" id="PTHR40430:SF1">
    <property type="entry name" value="T. BRUCEI SPP.-SPECIFIC PROTEIN"/>
    <property type="match status" value="1"/>
</dbReference>
<dbReference type="EMBL" id="CP151506">
    <property type="protein sequence ID" value="WZN62932.1"/>
    <property type="molecule type" value="Genomic_DNA"/>
</dbReference>
<evidence type="ECO:0000313" key="2">
    <source>
        <dbReference type="Proteomes" id="UP001472866"/>
    </source>
</evidence>
<accession>A0AAX4P966</accession>
<evidence type="ECO:0000313" key="1">
    <source>
        <dbReference type="EMBL" id="WZN62932.1"/>
    </source>
</evidence>
<organism evidence="1 2">
    <name type="scientific">Chloropicon roscoffensis</name>
    <dbReference type="NCBI Taxonomy" id="1461544"/>
    <lineage>
        <taxon>Eukaryota</taxon>
        <taxon>Viridiplantae</taxon>
        <taxon>Chlorophyta</taxon>
        <taxon>Chloropicophyceae</taxon>
        <taxon>Chloropicales</taxon>
        <taxon>Chloropicaceae</taxon>
        <taxon>Chloropicon</taxon>
    </lineage>
</organism>
<gene>
    <name evidence="1" type="ORF">HKI87_06g44770</name>
</gene>
<sequence>MVEGEEASTAKVERKSQFKSLTDENAIEHMLQNENIGEEPTTSTIPAYMIPSLSSTLPVYSNSEQDYIRRAFQSANYDRISALPDNIKEEEVMKARTDHIDDTLNSRYTTKSLPKGTLTKTGLFQEFEYIPSRYTLADELASIQRIESEHKRSTIAELDFAPTGTIRKLKHEDGFQVGKNFPYVSDPYESAVEQILMTKWSQEEKRICGPFIPSGRHDSALVDNAPGAPTRLLMQEVMESLKKVIQKDWEGAVFEIFTNKQEEWVIRFDLKSIESETGLSAYMNVFIRCNDEIIAHGLTKVSDQWSYKPDENHIVFTLRPPWVHVSKLESFYKLHPTLRTYKSTKEAEAAMRAAAKASSST</sequence>
<name>A0AAX4P966_9CHLO</name>